<dbReference type="Proteomes" id="UP000257109">
    <property type="component" value="Unassembled WGS sequence"/>
</dbReference>
<proteinExistence type="predicted"/>
<sequence length="172" mass="19236">MEFGDNKVDYNIFEAMKHPIGNHSIFYLDINLHSKFPNFDDFTDYDCTYTGLNECLIWAKISSVINASVGVVDITGADIIGVVEVVAIQPPLSSIKPPKNVALELLRWIGLPQATTDRSESAKVQFDYRNDGDIDSESPYEETSTFESEGYYLYAALIGLFLEDSSPDYKAL</sequence>
<protein>
    <submittedName>
        <fullName evidence="1">Uncharacterized protein</fullName>
    </submittedName>
</protein>
<accession>A0A371FHN1</accession>
<evidence type="ECO:0000313" key="1">
    <source>
        <dbReference type="EMBL" id="RDX77824.1"/>
    </source>
</evidence>
<reference evidence="1" key="1">
    <citation type="submission" date="2018-05" db="EMBL/GenBank/DDBJ databases">
        <title>Draft genome of Mucuna pruriens seed.</title>
        <authorList>
            <person name="Nnadi N.E."/>
            <person name="Vos R."/>
            <person name="Hasami M.H."/>
            <person name="Devisetty U.K."/>
            <person name="Aguiy J.C."/>
        </authorList>
    </citation>
    <scope>NUCLEOTIDE SEQUENCE [LARGE SCALE GENOMIC DNA]</scope>
    <source>
        <strain evidence="1">JCA_2017</strain>
    </source>
</reference>
<gene>
    <name evidence="1" type="ORF">CR513_41989</name>
</gene>
<name>A0A371FHN1_MUCPR</name>
<dbReference type="AlphaFoldDB" id="A0A371FHN1"/>
<feature type="non-terminal residue" evidence="1">
    <location>
        <position position="1"/>
    </location>
</feature>
<organism evidence="1 2">
    <name type="scientific">Mucuna pruriens</name>
    <name type="common">Velvet bean</name>
    <name type="synonym">Dolichos pruriens</name>
    <dbReference type="NCBI Taxonomy" id="157652"/>
    <lineage>
        <taxon>Eukaryota</taxon>
        <taxon>Viridiplantae</taxon>
        <taxon>Streptophyta</taxon>
        <taxon>Embryophyta</taxon>
        <taxon>Tracheophyta</taxon>
        <taxon>Spermatophyta</taxon>
        <taxon>Magnoliopsida</taxon>
        <taxon>eudicotyledons</taxon>
        <taxon>Gunneridae</taxon>
        <taxon>Pentapetalae</taxon>
        <taxon>rosids</taxon>
        <taxon>fabids</taxon>
        <taxon>Fabales</taxon>
        <taxon>Fabaceae</taxon>
        <taxon>Papilionoideae</taxon>
        <taxon>50 kb inversion clade</taxon>
        <taxon>NPAAA clade</taxon>
        <taxon>indigoferoid/millettioid clade</taxon>
        <taxon>Phaseoleae</taxon>
        <taxon>Mucuna</taxon>
    </lineage>
</organism>
<dbReference type="EMBL" id="QJKJ01009058">
    <property type="protein sequence ID" value="RDX77824.1"/>
    <property type="molecule type" value="Genomic_DNA"/>
</dbReference>
<keyword evidence="2" id="KW-1185">Reference proteome</keyword>
<comment type="caution">
    <text evidence="1">The sequence shown here is derived from an EMBL/GenBank/DDBJ whole genome shotgun (WGS) entry which is preliminary data.</text>
</comment>
<evidence type="ECO:0000313" key="2">
    <source>
        <dbReference type="Proteomes" id="UP000257109"/>
    </source>
</evidence>
<feature type="non-terminal residue" evidence="1">
    <location>
        <position position="172"/>
    </location>
</feature>